<dbReference type="Gene3D" id="6.10.250.730">
    <property type="match status" value="1"/>
</dbReference>
<name>A0ABV2I2Z6_9HYPH</name>
<evidence type="ECO:0000313" key="1">
    <source>
        <dbReference type="EMBL" id="MET3597149.1"/>
    </source>
</evidence>
<sequence length="96" mass="10644">MTNHKFNEPVSVFVGLGFPHEVSTVLDAYHLLLEWNGIPDLDHDGALEVCRKALNGDRTAEDARGAFERFARTKGILSEEALERAAASYAQEWLSA</sequence>
<dbReference type="EMBL" id="JBEPLM010000020">
    <property type="protein sequence ID" value="MET3597149.1"/>
    <property type="molecule type" value="Genomic_DNA"/>
</dbReference>
<dbReference type="Pfam" id="PF06169">
    <property type="entry name" value="DUF982"/>
    <property type="match status" value="1"/>
</dbReference>
<evidence type="ECO:0008006" key="3">
    <source>
        <dbReference type="Google" id="ProtNLM"/>
    </source>
</evidence>
<comment type="caution">
    <text evidence="1">The sequence shown here is derived from an EMBL/GenBank/DDBJ whole genome shotgun (WGS) entry which is preliminary data.</text>
</comment>
<dbReference type="Proteomes" id="UP001549036">
    <property type="component" value="Unassembled WGS sequence"/>
</dbReference>
<proteinExistence type="predicted"/>
<evidence type="ECO:0000313" key="2">
    <source>
        <dbReference type="Proteomes" id="UP001549036"/>
    </source>
</evidence>
<gene>
    <name evidence="1" type="ORF">ABID26_006573</name>
</gene>
<protein>
    <recommendedName>
        <fullName evidence="3">DUF982 domain-containing protein</fullName>
    </recommendedName>
</protein>
<accession>A0ABV2I2Z6</accession>
<dbReference type="RefSeq" id="WP_292372818.1">
    <property type="nucleotide sequence ID" value="NZ_JBEPLM010000020.1"/>
</dbReference>
<keyword evidence="2" id="KW-1185">Reference proteome</keyword>
<dbReference type="InterPro" id="IPR010385">
    <property type="entry name" value="DUF982"/>
</dbReference>
<reference evidence="1 2" key="1">
    <citation type="submission" date="2024-06" db="EMBL/GenBank/DDBJ databases">
        <title>Genomic Encyclopedia of Type Strains, Phase IV (KMG-IV): sequencing the most valuable type-strain genomes for metagenomic binning, comparative biology and taxonomic classification.</title>
        <authorList>
            <person name="Goeker M."/>
        </authorList>
    </citation>
    <scope>NUCLEOTIDE SEQUENCE [LARGE SCALE GENOMIC DNA]</scope>
    <source>
        <strain evidence="1 2">DSM 29846</strain>
    </source>
</reference>
<organism evidence="1 2">
    <name type="scientific">Mesorhizobium shonense</name>
    <dbReference type="NCBI Taxonomy" id="1209948"/>
    <lineage>
        <taxon>Bacteria</taxon>
        <taxon>Pseudomonadati</taxon>
        <taxon>Pseudomonadota</taxon>
        <taxon>Alphaproteobacteria</taxon>
        <taxon>Hyphomicrobiales</taxon>
        <taxon>Phyllobacteriaceae</taxon>
        <taxon>Mesorhizobium</taxon>
    </lineage>
</organism>